<dbReference type="Pfam" id="PF20376">
    <property type="entry name" value="DUF6671"/>
    <property type="match status" value="1"/>
</dbReference>
<feature type="domain" description="DUF6671" evidence="1">
    <location>
        <begin position="66"/>
        <end position="278"/>
    </location>
</feature>
<protein>
    <submittedName>
        <fullName evidence="2">DUF6671 family protein</fullName>
    </submittedName>
</protein>
<accession>A0ABW8SW02</accession>
<sequence length="278" mass="31088">MGNQAFFEGREIRIATMHGKEKVIGPALEEAFKMKYSVAAFDTDLLGTFSGEVERLLTPLEAAREKCRLALEKHDSEIAIASEGSFGTHPTLYFMPSDEEILLLVDRKNDLEIAVKHTSLQTNYGYFSTESDESLADFLKRVKFPSHALIVKTADFIEKGIQSREQLDRAINACISLNGKYQLMTDMRAMYNPSRMTAIQEATDKLIQKMQSQCPGCSRPGFGITDALKGLLCSTCSMPTRSIKAVIYSCEGCHYTEKVDFPEGKTEEDPMFCELCNP</sequence>
<dbReference type="Proteomes" id="UP001623559">
    <property type="component" value="Unassembled WGS sequence"/>
</dbReference>
<evidence type="ECO:0000313" key="3">
    <source>
        <dbReference type="Proteomes" id="UP001623559"/>
    </source>
</evidence>
<evidence type="ECO:0000259" key="1">
    <source>
        <dbReference type="Pfam" id="PF20376"/>
    </source>
</evidence>
<gene>
    <name evidence="2" type="ORF">V7S74_06085</name>
</gene>
<comment type="caution">
    <text evidence="2">The sequence shown here is derived from an EMBL/GenBank/DDBJ whole genome shotgun (WGS) entry which is preliminary data.</text>
</comment>
<dbReference type="EMBL" id="JBEWZG010000002">
    <property type="protein sequence ID" value="MFL0206306.1"/>
    <property type="molecule type" value="Genomic_DNA"/>
</dbReference>
<reference evidence="2 3" key="1">
    <citation type="submission" date="2024-07" db="EMBL/GenBank/DDBJ databases">
        <authorList>
            <person name="Pitt A."/>
            <person name="Hahn M.W."/>
        </authorList>
    </citation>
    <scope>NUCLEOTIDE SEQUENCE [LARGE SCALE GENOMIC DNA]</scope>
    <source>
        <strain evidence="2 3">2-AUSEE-184A6</strain>
    </source>
</reference>
<name>A0ABW8SW02_9BACT</name>
<dbReference type="InterPro" id="IPR046612">
    <property type="entry name" value="DUF6671"/>
</dbReference>
<evidence type="ECO:0000313" key="2">
    <source>
        <dbReference type="EMBL" id="MFL0206306.1"/>
    </source>
</evidence>
<proteinExistence type="predicted"/>
<dbReference type="RefSeq" id="WP_406777884.1">
    <property type="nucleotide sequence ID" value="NZ_JBEWZG010000002.1"/>
</dbReference>
<organism evidence="2 3">
    <name type="scientific">Aquirufa novilacunae</name>
    <dbReference type="NCBI Taxonomy" id="3139305"/>
    <lineage>
        <taxon>Bacteria</taxon>
        <taxon>Pseudomonadati</taxon>
        <taxon>Bacteroidota</taxon>
        <taxon>Cytophagia</taxon>
        <taxon>Cytophagales</taxon>
        <taxon>Flectobacillaceae</taxon>
        <taxon>Aquirufa</taxon>
    </lineage>
</organism>